<accession>A0ABP1FUR8</accession>
<evidence type="ECO:0000256" key="1">
    <source>
        <dbReference type="ARBA" id="ARBA00006349"/>
    </source>
</evidence>
<dbReference type="PANTHER" id="PTHR19424:SF0">
    <property type="entry name" value="HEAT SHOCK FACTOR BINDING PROTEIN 1"/>
    <property type="match status" value="1"/>
</dbReference>
<keyword evidence="3" id="KW-1185">Reference proteome</keyword>
<dbReference type="PANTHER" id="PTHR19424">
    <property type="entry name" value="HEAT SHOCK FACTOR BINDING PROTEIN 1"/>
    <property type="match status" value="1"/>
</dbReference>
<sequence length="72" mass="7931">MPHQAPPAGAADLAIYVQNLLQHMTDRFTSMSSSILGRIDELGTRIDVLEKQIENMMHQSGPADSPSKLLQQ</sequence>
<comment type="similarity">
    <text evidence="1">Belongs to the HSBP1 family.</text>
</comment>
<name>A0ABP1FUR8_9CHLO</name>
<reference evidence="2 3" key="1">
    <citation type="submission" date="2024-06" db="EMBL/GenBank/DDBJ databases">
        <authorList>
            <person name="Kraege A."/>
            <person name="Thomma B."/>
        </authorList>
    </citation>
    <scope>NUCLEOTIDE SEQUENCE [LARGE SCALE GENOMIC DNA]</scope>
</reference>
<proteinExistence type="inferred from homology"/>
<dbReference type="EMBL" id="CAXHTA020000008">
    <property type="protein sequence ID" value="CAL5223196.1"/>
    <property type="molecule type" value="Genomic_DNA"/>
</dbReference>
<comment type="caution">
    <text evidence="2">The sequence shown here is derived from an EMBL/GenBank/DDBJ whole genome shotgun (WGS) entry which is preliminary data.</text>
</comment>
<dbReference type="Gene3D" id="1.20.5.430">
    <property type="match status" value="1"/>
</dbReference>
<dbReference type="InterPro" id="IPR009643">
    <property type="entry name" value="HS1-bd"/>
</dbReference>
<evidence type="ECO:0000313" key="2">
    <source>
        <dbReference type="EMBL" id="CAL5223196.1"/>
    </source>
</evidence>
<protein>
    <submittedName>
        <fullName evidence="2">G5671 protein</fullName>
    </submittedName>
</protein>
<organism evidence="2 3">
    <name type="scientific">Coccomyxa viridis</name>
    <dbReference type="NCBI Taxonomy" id="1274662"/>
    <lineage>
        <taxon>Eukaryota</taxon>
        <taxon>Viridiplantae</taxon>
        <taxon>Chlorophyta</taxon>
        <taxon>core chlorophytes</taxon>
        <taxon>Trebouxiophyceae</taxon>
        <taxon>Trebouxiophyceae incertae sedis</taxon>
        <taxon>Coccomyxaceae</taxon>
        <taxon>Coccomyxa</taxon>
    </lineage>
</organism>
<dbReference type="Pfam" id="PF06825">
    <property type="entry name" value="HSBP1"/>
    <property type="match status" value="1"/>
</dbReference>
<dbReference type="Proteomes" id="UP001497392">
    <property type="component" value="Unassembled WGS sequence"/>
</dbReference>
<gene>
    <name evidence="2" type="primary">g5671</name>
    <name evidence="2" type="ORF">VP750_LOCUS4855</name>
</gene>
<evidence type="ECO:0000313" key="3">
    <source>
        <dbReference type="Proteomes" id="UP001497392"/>
    </source>
</evidence>